<proteinExistence type="predicted"/>
<reference evidence="1 2" key="1">
    <citation type="journal article" date="2010" name="Proc. Natl. Acad. Sci. U.S.A.">
        <title>Enigmatic, ultrasmall, uncultivated Archaea.</title>
        <authorList>
            <person name="Baker B.J."/>
            <person name="Comolli L.R."/>
            <person name="Dick G.J."/>
            <person name="Hauser L.J."/>
            <person name="Hyatt D."/>
            <person name="Dill B.D."/>
            <person name="Land M.L."/>
            <person name="Verberkmoes N.C."/>
            <person name="Hettich R.L."/>
            <person name="Banfield J.F."/>
        </authorList>
    </citation>
    <scope>NUCLEOTIDE SEQUENCE [LARGE SCALE GENOMIC DNA]</scope>
</reference>
<name>D6GUB3_PARA5</name>
<evidence type="ECO:0000313" key="2">
    <source>
        <dbReference type="Proteomes" id="UP000009376"/>
    </source>
</evidence>
<gene>
    <name evidence="1" type="ORF">BJBARM5_0038</name>
</gene>
<organism evidence="1 2">
    <name type="scientific">Candidatus Parvarchaeum acidophilus ARMAN-5</name>
    <dbReference type="NCBI Taxonomy" id="662762"/>
    <lineage>
        <taxon>Archaea</taxon>
        <taxon>Candidatus Parvarchaeota</taxon>
        <taxon>Candidatus Parvarchaeum</taxon>
    </lineage>
</organism>
<dbReference type="AlphaFoldDB" id="D6GUB3"/>
<dbReference type="Proteomes" id="UP000009376">
    <property type="component" value="Unassembled WGS sequence"/>
</dbReference>
<sequence length="41" mass="4867">MAGQGYNLRFSKEKREITEKTLEMNKITGQKMICQAKEYIR</sequence>
<dbReference type="EMBL" id="GG745545">
    <property type="protein sequence ID" value="EFD93169.1"/>
    <property type="molecule type" value="Genomic_DNA"/>
</dbReference>
<protein>
    <submittedName>
        <fullName evidence="1">Uncharacterized protein</fullName>
    </submittedName>
</protein>
<evidence type="ECO:0000313" key="1">
    <source>
        <dbReference type="EMBL" id="EFD93169.1"/>
    </source>
</evidence>
<accession>D6GUB3</accession>